<comment type="subcellular location">
    <subcellularLocation>
        <location evidence="6">Synapse</location>
    </subcellularLocation>
</comment>
<protein>
    <recommendedName>
        <fullName evidence="11">Complexin-3-like</fullName>
    </recommendedName>
</protein>
<evidence type="ECO:0000256" key="5">
    <source>
        <dbReference type="ARBA" id="ARBA00023018"/>
    </source>
</evidence>
<evidence type="ECO:0000256" key="4">
    <source>
        <dbReference type="ARBA" id="ARBA00022775"/>
    </source>
</evidence>
<dbReference type="GO" id="GO:0043195">
    <property type="term" value="C:terminal bouton"/>
    <property type="evidence" value="ECO:0007669"/>
    <property type="project" value="TreeGrafter"/>
</dbReference>
<dbReference type="OrthoDB" id="8955697at2759"/>
<dbReference type="Proteomes" id="UP001142489">
    <property type="component" value="Unassembled WGS sequence"/>
</dbReference>
<dbReference type="Pfam" id="PF05835">
    <property type="entry name" value="Synaphin"/>
    <property type="match status" value="1"/>
</dbReference>
<dbReference type="CDD" id="cd22809">
    <property type="entry name" value="Complexin_NTD_CPLX_III_IV"/>
    <property type="match status" value="1"/>
</dbReference>
<dbReference type="EMBL" id="JAPFRF010000019">
    <property type="protein sequence ID" value="KAJ7307355.1"/>
    <property type="molecule type" value="Genomic_DNA"/>
</dbReference>
<comment type="function">
    <text evidence="7">Positively regulates a late step in synaptic vesicle exocytosis.</text>
</comment>
<dbReference type="GO" id="GO:0046928">
    <property type="term" value="P:regulation of neurotransmitter secretion"/>
    <property type="evidence" value="ECO:0007669"/>
    <property type="project" value="TreeGrafter"/>
</dbReference>
<dbReference type="InterPro" id="IPR008849">
    <property type="entry name" value="Synaphin"/>
</dbReference>
<organism evidence="9 10">
    <name type="scientific">Phrynocephalus forsythii</name>
    <dbReference type="NCBI Taxonomy" id="171643"/>
    <lineage>
        <taxon>Eukaryota</taxon>
        <taxon>Metazoa</taxon>
        <taxon>Chordata</taxon>
        <taxon>Craniata</taxon>
        <taxon>Vertebrata</taxon>
        <taxon>Euteleostomi</taxon>
        <taxon>Lepidosauria</taxon>
        <taxon>Squamata</taxon>
        <taxon>Bifurcata</taxon>
        <taxon>Unidentata</taxon>
        <taxon>Episquamata</taxon>
        <taxon>Toxicofera</taxon>
        <taxon>Iguania</taxon>
        <taxon>Acrodonta</taxon>
        <taxon>Agamidae</taxon>
        <taxon>Agaminae</taxon>
        <taxon>Phrynocephalus</taxon>
    </lineage>
</organism>
<keyword evidence="2" id="KW-0813">Transport</keyword>
<evidence type="ECO:0000256" key="7">
    <source>
        <dbReference type="ARBA" id="ARBA00037297"/>
    </source>
</evidence>
<keyword evidence="5" id="KW-0770">Synapse</keyword>
<dbReference type="GO" id="GO:0016079">
    <property type="term" value="P:synaptic vesicle exocytosis"/>
    <property type="evidence" value="ECO:0007669"/>
    <property type="project" value="TreeGrafter"/>
</dbReference>
<keyword evidence="3" id="KW-0268">Exocytosis</keyword>
<reference evidence="9" key="1">
    <citation type="journal article" date="2023" name="DNA Res.">
        <title>Chromosome-level genome assembly of Phrynocephalus forsythii using third-generation DNA sequencing and Hi-C analysis.</title>
        <authorList>
            <person name="Qi Y."/>
            <person name="Zhao W."/>
            <person name="Zhao Y."/>
            <person name="Niu C."/>
            <person name="Cao S."/>
            <person name="Zhang Y."/>
        </authorList>
    </citation>
    <scope>NUCLEOTIDE SEQUENCE</scope>
    <source>
        <tissue evidence="9">Muscle</tissue>
    </source>
</reference>
<name>A0A9Q1AS73_9SAUR</name>
<dbReference type="GO" id="GO:0019905">
    <property type="term" value="F:syntaxin binding"/>
    <property type="evidence" value="ECO:0007669"/>
    <property type="project" value="InterPro"/>
</dbReference>
<feature type="region of interest" description="Disordered" evidence="8">
    <location>
        <begin position="20"/>
        <end position="95"/>
    </location>
</feature>
<evidence type="ECO:0000256" key="3">
    <source>
        <dbReference type="ARBA" id="ARBA00022483"/>
    </source>
</evidence>
<comment type="caution">
    <text evidence="9">The sequence shown here is derived from an EMBL/GenBank/DDBJ whole genome shotgun (WGS) entry which is preliminary data.</text>
</comment>
<feature type="compositionally biased region" description="Basic and acidic residues" evidence="8">
    <location>
        <begin position="67"/>
        <end position="80"/>
    </location>
</feature>
<evidence type="ECO:0000256" key="2">
    <source>
        <dbReference type="ARBA" id="ARBA00022448"/>
    </source>
</evidence>
<evidence type="ECO:0000256" key="1">
    <source>
        <dbReference type="ARBA" id="ARBA00005396"/>
    </source>
</evidence>
<dbReference type="GO" id="GO:0031201">
    <property type="term" value="C:SNARE complex"/>
    <property type="evidence" value="ECO:0007669"/>
    <property type="project" value="TreeGrafter"/>
</dbReference>
<comment type="similarity">
    <text evidence="1">Belongs to the complexin/synaphin family.</text>
</comment>
<evidence type="ECO:0000313" key="9">
    <source>
        <dbReference type="EMBL" id="KAJ7307355.1"/>
    </source>
</evidence>
<dbReference type="AlphaFoldDB" id="A0A9Q1AS73"/>
<sequence length="152" mass="16794">MGSMAKSVFGVPAKQLLCCVSPDFPKENNPRLPKSLHRSPFPPLPPKQPSQKQKDKRDAAFARRKAERASMRAQLREKYQLPKNRKDKKDLEVAGAKTKLPPDLLAIVRPTAAPDSGSIFSSWGTLDFSALRATAENAMQSLQGPVRQCPVM</sequence>
<keyword evidence="4" id="KW-0532">Neurotransmitter transport</keyword>
<feature type="compositionally biased region" description="Basic and acidic residues" evidence="8">
    <location>
        <begin position="52"/>
        <end position="61"/>
    </location>
</feature>
<dbReference type="PANTHER" id="PTHR16705:SF4">
    <property type="entry name" value="COMPLEXIN"/>
    <property type="match status" value="1"/>
</dbReference>
<dbReference type="PANTHER" id="PTHR16705">
    <property type="entry name" value="COMPLEXIN"/>
    <property type="match status" value="1"/>
</dbReference>
<evidence type="ECO:0000313" key="10">
    <source>
        <dbReference type="Proteomes" id="UP001142489"/>
    </source>
</evidence>
<evidence type="ECO:0000256" key="6">
    <source>
        <dbReference type="ARBA" id="ARBA00034103"/>
    </source>
</evidence>
<keyword evidence="10" id="KW-1185">Reference proteome</keyword>
<gene>
    <name evidence="9" type="ORF">JRQ81_009367</name>
</gene>
<accession>A0A9Q1AS73</accession>
<evidence type="ECO:0000256" key="8">
    <source>
        <dbReference type="SAM" id="MobiDB-lite"/>
    </source>
</evidence>
<proteinExistence type="inferred from homology"/>
<evidence type="ECO:0008006" key="11">
    <source>
        <dbReference type="Google" id="ProtNLM"/>
    </source>
</evidence>